<organism evidence="2 3">
    <name type="scientific">Paraburkholderia pallida</name>
    <dbReference type="NCBI Taxonomy" id="2547399"/>
    <lineage>
        <taxon>Bacteria</taxon>
        <taxon>Pseudomonadati</taxon>
        <taxon>Pseudomonadota</taxon>
        <taxon>Betaproteobacteria</taxon>
        <taxon>Burkholderiales</taxon>
        <taxon>Burkholderiaceae</taxon>
        <taxon>Paraburkholderia</taxon>
    </lineage>
</organism>
<keyword evidence="2" id="KW-0489">Methyltransferase</keyword>
<proteinExistence type="predicted"/>
<dbReference type="RefSeq" id="WP_134756957.1">
    <property type="nucleotide sequence ID" value="NZ_CP038150.1"/>
</dbReference>
<protein>
    <submittedName>
        <fullName evidence="2">Class I SAM-dependent methyltransferase</fullName>
    </submittedName>
</protein>
<gene>
    <name evidence="2" type="ORF">E1956_32570</name>
</gene>
<accession>A0A4P7CZU7</accession>
<dbReference type="EMBL" id="CP038150">
    <property type="protein sequence ID" value="QBR01876.1"/>
    <property type="molecule type" value="Genomic_DNA"/>
</dbReference>
<dbReference type="InterPro" id="IPR041698">
    <property type="entry name" value="Methyltransf_25"/>
</dbReference>
<keyword evidence="3" id="KW-1185">Reference proteome</keyword>
<dbReference type="SUPFAM" id="SSF53335">
    <property type="entry name" value="S-adenosyl-L-methionine-dependent methyltransferases"/>
    <property type="match status" value="1"/>
</dbReference>
<name>A0A4P7CZU7_9BURK</name>
<dbReference type="GO" id="GO:0032259">
    <property type="term" value="P:methylation"/>
    <property type="evidence" value="ECO:0007669"/>
    <property type="project" value="UniProtKB-KW"/>
</dbReference>
<dbReference type="KEGG" id="ppai:E1956_32570"/>
<dbReference type="PANTHER" id="PTHR42912:SF94">
    <property type="entry name" value="METHYLTRANSFERASE TYPE 11 DOMAIN-CONTAINING PROTEIN"/>
    <property type="match status" value="1"/>
</dbReference>
<dbReference type="InterPro" id="IPR050508">
    <property type="entry name" value="Methyltransf_Superfamily"/>
</dbReference>
<evidence type="ECO:0000313" key="3">
    <source>
        <dbReference type="Proteomes" id="UP000295727"/>
    </source>
</evidence>
<dbReference type="CDD" id="cd02440">
    <property type="entry name" value="AdoMet_MTases"/>
    <property type="match status" value="1"/>
</dbReference>
<dbReference type="AlphaFoldDB" id="A0A4P7CZU7"/>
<dbReference type="PANTHER" id="PTHR42912">
    <property type="entry name" value="METHYLTRANSFERASE"/>
    <property type="match status" value="1"/>
</dbReference>
<dbReference type="Pfam" id="PF13649">
    <property type="entry name" value="Methyltransf_25"/>
    <property type="match status" value="1"/>
</dbReference>
<feature type="domain" description="Methyltransferase" evidence="1">
    <location>
        <begin position="45"/>
        <end position="134"/>
    </location>
</feature>
<evidence type="ECO:0000259" key="1">
    <source>
        <dbReference type="Pfam" id="PF13649"/>
    </source>
</evidence>
<sequence>MDKPTIDTYTNAASRYAEEWQAQPAPDDMYALLKQHFAHGGETADIGCGAGRDVAWLDANGYSAMGYDASAGLLAQAVAHYPHLRFTEAALPELDGVPRGAFDNVLCETVIMHLPVPQISAACARLVDILKPGGVLYLSWRVSEGESLRDGAGRLYAAFDTDIVRDGLNAATLVIDSEAINASSGKRVHRIVARRN</sequence>
<dbReference type="OrthoDB" id="7348755at2"/>
<dbReference type="GO" id="GO:0008168">
    <property type="term" value="F:methyltransferase activity"/>
    <property type="evidence" value="ECO:0007669"/>
    <property type="project" value="UniProtKB-KW"/>
</dbReference>
<evidence type="ECO:0000313" key="2">
    <source>
        <dbReference type="EMBL" id="QBR01876.1"/>
    </source>
</evidence>
<dbReference type="Proteomes" id="UP000295727">
    <property type="component" value="Chromosome 3"/>
</dbReference>
<dbReference type="Gene3D" id="3.40.50.150">
    <property type="entry name" value="Vaccinia Virus protein VP39"/>
    <property type="match status" value="1"/>
</dbReference>
<reference evidence="2 3" key="1">
    <citation type="submission" date="2019-03" db="EMBL/GenBank/DDBJ databases">
        <title>Paraburkholderia sp. 7MH5, isolated from subtropical forest soil.</title>
        <authorList>
            <person name="Gao Z.-H."/>
            <person name="Qiu L.-H."/>
        </authorList>
    </citation>
    <scope>NUCLEOTIDE SEQUENCE [LARGE SCALE GENOMIC DNA]</scope>
    <source>
        <strain evidence="2 3">7MH5</strain>
    </source>
</reference>
<keyword evidence="2" id="KW-0808">Transferase</keyword>
<dbReference type="InterPro" id="IPR029063">
    <property type="entry name" value="SAM-dependent_MTases_sf"/>
</dbReference>